<dbReference type="InterPro" id="IPR000683">
    <property type="entry name" value="Gfo/Idh/MocA-like_OxRdtase_N"/>
</dbReference>
<dbReference type="STRING" id="483937.AMQ84_28365"/>
<dbReference type="SUPFAM" id="SSF51735">
    <property type="entry name" value="NAD(P)-binding Rossmann-fold domains"/>
    <property type="match status" value="1"/>
</dbReference>
<dbReference type="EMBL" id="LN831776">
    <property type="protein sequence ID" value="CQR55691.1"/>
    <property type="molecule type" value="Genomic_DNA"/>
</dbReference>
<dbReference type="Pfam" id="PF01408">
    <property type="entry name" value="GFO_IDH_MocA"/>
    <property type="match status" value="1"/>
</dbReference>
<gene>
    <name evidence="2" type="ORF">PRIO_3288</name>
</gene>
<dbReference type="GO" id="GO:0000166">
    <property type="term" value="F:nucleotide binding"/>
    <property type="evidence" value="ECO:0007669"/>
    <property type="project" value="InterPro"/>
</dbReference>
<dbReference type="RefSeq" id="WP_020429482.1">
    <property type="nucleotide sequence ID" value="NZ_AGBD01000857.1"/>
</dbReference>
<dbReference type="HOGENOM" id="CLU_065109_0_0_9"/>
<reference evidence="3" key="1">
    <citation type="submission" date="2015-03" db="EMBL/GenBank/DDBJ databases">
        <authorList>
            <person name="Wibberg D."/>
        </authorList>
    </citation>
    <scope>NUCLEOTIDE SEQUENCE [LARGE SCALE GENOMIC DNA]</scope>
</reference>
<feature type="domain" description="Gfo/Idh/MocA-like oxidoreductase N-terminal" evidence="1">
    <location>
        <begin position="56"/>
        <end position="133"/>
    </location>
</feature>
<dbReference type="PATRIC" id="fig|1073571.4.peg.3511"/>
<proteinExistence type="predicted"/>
<protein>
    <submittedName>
        <fullName evidence="2">Oxidoreductase, NAD-binding domain protein</fullName>
    </submittedName>
</protein>
<dbReference type="Gene3D" id="3.40.50.720">
    <property type="entry name" value="NAD(P)-binding Rossmann-like Domain"/>
    <property type="match status" value="1"/>
</dbReference>
<sequence length="301" mass="31997">MKELKIGMVGMDTSHSRIFAAMLNHVSHPLHVPGGRLIWGYAGGSADFALSASRVGAISRELQENCGVELLDSIAEVAEKSDAVLLTSVDGRVHREQFAILAPYGKPVFIDKPFAVTSADALAIVDLAASCGTPLFSSSVVRFGSPLNAALQDETEGAIVGADCSGPLELQPTQPGLFWYGIHTAEMLYAALGEGCISVRAISNEIQEWAVGLWKGGRIGTMRGNRTGGADFYAVLHRERGSTAVNALGGHYEAGHHSLLKQFLLMARGAPPPVSPTVTLELIRFLEAANESRETGQTVFL</sequence>
<organism evidence="2 3">
    <name type="scientific">Paenibacillus riograndensis SBR5</name>
    <dbReference type="NCBI Taxonomy" id="1073571"/>
    <lineage>
        <taxon>Bacteria</taxon>
        <taxon>Bacillati</taxon>
        <taxon>Bacillota</taxon>
        <taxon>Bacilli</taxon>
        <taxon>Bacillales</taxon>
        <taxon>Paenibacillaceae</taxon>
        <taxon>Paenibacillus</taxon>
        <taxon>Paenibacillus sonchi group</taxon>
    </lineage>
</organism>
<dbReference type="Proteomes" id="UP000033163">
    <property type="component" value="Chromosome I"/>
</dbReference>
<evidence type="ECO:0000313" key="3">
    <source>
        <dbReference type="Proteomes" id="UP000033163"/>
    </source>
</evidence>
<dbReference type="Gene3D" id="3.30.360.10">
    <property type="entry name" value="Dihydrodipicolinate Reductase, domain 2"/>
    <property type="match status" value="1"/>
</dbReference>
<dbReference type="AlphaFoldDB" id="A0A0E4HBJ5"/>
<dbReference type="InterPro" id="IPR036291">
    <property type="entry name" value="NAD(P)-bd_dom_sf"/>
</dbReference>
<evidence type="ECO:0000259" key="1">
    <source>
        <dbReference type="Pfam" id="PF01408"/>
    </source>
</evidence>
<dbReference type="KEGG" id="pri:PRIO_3288"/>
<name>A0A0E4HBJ5_9BACL</name>
<accession>A0A0E4HBJ5</accession>
<evidence type="ECO:0000313" key="2">
    <source>
        <dbReference type="EMBL" id="CQR55691.1"/>
    </source>
</evidence>